<evidence type="ECO:0000313" key="1">
    <source>
        <dbReference type="EMBL" id="CAH1857065.1"/>
    </source>
</evidence>
<evidence type="ECO:0000313" key="2">
    <source>
        <dbReference type="Proteomes" id="UP000838102"/>
    </source>
</evidence>
<keyword evidence="2" id="KW-1185">Reference proteome</keyword>
<comment type="caution">
    <text evidence="1">The sequence shown here is derived from an EMBL/GenBank/DDBJ whole genome shotgun (WGS) entry which is preliminary data.</text>
</comment>
<dbReference type="Proteomes" id="UP000838102">
    <property type="component" value="Unassembled WGS sequence"/>
</dbReference>
<organism evidence="1 2">
    <name type="scientific">Convivina praedatoris</name>
    <dbReference type="NCBI Taxonomy" id="2880963"/>
    <lineage>
        <taxon>Bacteria</taxon>
        <taxon>Bacillati</taxon>
        <taxon>Bacillota</taxon>
        <taxon>Bacilli</taxon>
        <taxon>Lactobacillales</taxon>
        <taxon>Lactobacillaceae</taxon>
        <taxon>Convivina</taxon>
    </lineage>
</organism>
<dbReference type="SUPFAM" id="SSF54001">
    <property type="entry name" value="Cysteine proteinases"/>
    <property type="match status" value="1"/>
</dbReference>
<accession>A0ABN8HFP6</accession>
<gene>
    <name evidence="1" type="ORF">LMG032447_01432</name>
</gene>
<protein>
    <recommendedName>
        <fullName evidence="3">Permuted papain-like amidase enzyme, YaeF/YiiX, C92 family</fullName>
    </recommendedName>
</protein>
<name>A0ABN8HFP6_9LACO</name>
<sequence>MEIREGDLLFVRSGHKKLDQMIAQSTGQNSYIHVALVTQIEPEIWVIHASMPDGCLTETLTDFLVKRKGLVDLYRINARGNNISRAVVRAQDNLNRPYNYSFLPNDEGLYCSELITEAFKGQNIFKLNPLEFGGPKEQDYWTKYYAKLGMDLPQGVYGSSPNSLVKSPQLHFIGELSD</sequence>
<evidence type="ECO:0008006" key="3">
    <source>
        <dbReference type="Google" id="ProtNLM"/>
    </source>
</evidence>
<proteinExistence type="predicted"/>
<dbReference type="RefSeq" id="WP_248706755.1">
    <property type="nucleotide sequence ID" value="NZ_CAKOET010000006.1"/>
</dbReference>
<dbReference type="Gene3D" id="3.90.1720.10">
    <property type="entry name" value="endopeptidase domain like (from Nostoc punctiforme)"/>
    <property type="match status" value="1"/>
</dbReference>
<dbReference type="InterPro" id="IPR038765">
    <property type="entry name" value="Papain-like_cys_pep_sf"/>
</dbReference>
<reference evidence="1" key="1">
    <citation type="submission" date="2022-03" db="EMBL/GenBank/DDBJ databases">
        <authorList>
            <person name="Hettiarachchi G."/>
        </authorList>
    </citation>
    <scope>NUCLEOTIDE SEQUENCE</scope>
    <source>
        <strain evidence="1">LMG 32447</strain>
    </source>
</reference>
<dbReference type="InterPro" id="IPR024453">
    <property type="entry name" value="Peptidase_C92"/>
</dbReference>
<dbReference type="EMBL" id="CAKOEU010000008">
    <property type="protein sequence ID" value="CAH1857065.1"/>
    <property type="molecule type" value="Genomic_DNA"/>
</dbReference>
<dbReference type="Pfam" id="PF05708">
    <property type="entry name" value="Peptidase_C92"/>
    <property type="match status" value="1"/>
</dbReference>